<reference evidence="4 5" key="1">
    <citation type="submission" date="2021-08" db="EMBL/GenBank/DDBJ databases">
        <title>complete genome sequencing of Deefgea sp. D25.</title>
        <authorList>
            <person name="Bae J.-W."/>
            <person name="Gim D.-H."/>
        </authorList>
    </citation>
    <scope>NUCLEOTIDE SEQUENCE [LARGE SCALE GENOMIC DNA]</scope>
    <source>
        <strain evidence="4 5">D25</strain>
    </source>
</reference>
<feature type="domain" description="Phytase-like" evidence="3">
    <location>
        <begin position="78"/>
        <end position="213"/>
    </location>
</feature>
<dbReference type="RefSeq" id="WP_221005845.1">
    <property type="nucleotide sequence ID" value="NZ_CP081150.1"/>
</dbReference>
<dbReference type="PROSITE" id="PS51257">
    <property type="entry name" value="PROKAR_LIPOPROTEIN"/>
    <property type="match status" value="1"/>
</dbReference>
<feature type="signal peptide" evidence="1">
    <location>
        <begin position="1"/>
        <end position="21"/>
    </location>
</feature>
<keyword evidence="1" id="KW-0732">Signal</keyword>
<evidence type="ECO:0000313" key="5">
    <source>
        <dbReference type="Proteomes" id="UP000825679"/>
    </source>
</evidence>
<feature type="domain" description="GP-PDE" evidence="2">
    <location>
        <begin position="367"/>
        <end position="598"/>
    </location>
</feature>
<proteinExistence type="predicted"/>
<gene>
    <name evidence="4" type="ORF">K4H28_14440</name>
</gene>
<accession>A0ABX8Z982</accession>
<organism evidence="4 5">
    <name type="scientific">Deefgea tanakiae</name>
    <dbReference type="NCBI Taxonomy" id="2865840"/>
    <lineage>
        <taxon>Bacteria</taxon>
        <taxon>Pseudomonadati</taxon>
        <taxon>Pseudomonadota</taxon>
        <taxon>Betaproteobacteria</taxon>
        <taxon>Neisseriales</taxon>
        <taxon>Chitinibacteraceae</taxon>
        <taxon>Deefgea</taxon>
    </lineage>
</organism>
<dbReference type="PANTHER" id="PTHR37957:SF1">
    <property type="entry name" value="PHYTASE-LIKE DOMAIN-CONTAINING PROTEIN"/>
    <property type="match status" value="1"/>
</dbReference>
<dbReference type="InterPro" id="IPR030395">
    <property type="entry name" value="GP_PDE_dom"/>
</dbReference>
<dbReference type="InterPro" id="IPR017946">
    <property type="entry name" value="PLC-like_Pdiesterase_TIM-brl"/>
</dbReference>
<evidence type="ECO:0000256" key="1">
    <source>
        <dbReference type="SAM" id="SignalP"/>
    </source>
</evidence>
<dbReference type="Gene3D" id="3.20.20.190">
    <property type="entry name" value="Phosphatidylinositol (PI) phosphodiesterase"/>
    <property type="match status" value="2"/>
</dbReference>
<dbReference type="InterPro" id="IPR027372">
    <property type="entry name" value="Phytase-like_dom"/>
</dbReference>
<evidence type="ECO:0000313" key="4">
    <source>
        <dbReference type="EMBL" id="QZA77464.1"/>
    </source>
</evidence>
<protein>
    <submittedName>
        <fullName evidence="4">Esterase-like activity of phytase family protein</fullName>
    </submittedName>
</protein>
<dbReference type="SUPFAM" id="SSF51695">
    <property type="entry name" value="PLC-like phosphodiesterases"/>
    <property type="match status" value="2"/>
</dbReference>
<dbReference type="Pfam" id="PF03009">
    <property type="entry name" value="GDPD"/>
    <property type="match status" value="2"/>
</dbReference>
<sequence>MSKQKSIMLAAIVAAPLLLSACGGSDNPIIAPETTAPQAPQLSGRAVLPAATFADGPLSGQYLGGSSTNGQAVPFAKQPVQGFSAILKNADGSFLAMSDNGYGSLENSADFNLRVYTIRPNFKTASSGDGSIKVEKFIELKDPNKLIPFAITNQFSKDRILTGADFDIESMQRAPDGTLWFGDEFGPFLIHTDANGVLLEAPIKLMDNENVGQELRSPQNPYAEEGSAVRIMNAVRAHAQQFGGKRAPVFSPYNVMLKYDVNGVKSTADAHYARGKNAQPGLTPATSEIFDVASLKSAGYQVVTWTVNDKARMTELLKAGVNGIITDRPDLLYTAVKEFDANKDGVAGDYLTKDGLIDQTKFDAQGHRGARNLRPENTLPAMEAALDNLMTTLETDSGISKDGISVLKHDPYIETQKCRRTDGKPYDNISQEVLMKDLTLAEMQSQYICDKLFRGADQKNDIALSPVSAAMATSKGYTSPYVLPKTQDVFDLVTAYIDYYSVGAGKAHPDATKRVANAKTVRFNIETKINPRSDKDNHGKVYKDRTVGFEQMADTLAGVIVANKMEARADIQSFDFRTLLRVQEKFPAIRTVYLFGDFPIYPTADSDDGTNMQDENGKNTPWMAGLYWPYRSTAMSNSFRVKRSGGFEGMALSSDGSKLYPLLELPLVGHDEKTLLINEFDLATRKYTGKTFKYKLDAKGSNIGDFIMYNAEEGIIIERDNSQGDLNGFKKLFKVKLGKAGDFVEKTELVNLMDVKDPSGISGKSSNGDIGLGSIFAMPFVTIEDVVVIDENTLGVLNDNNYPFSVGRHMGTKQADDNEFMLIKLPVPLKLAK</sequence>
<dbReference type="PANTHER" id="PTHR37957">
    <property type="entry name" value="BLR7070 PROTEIN"/>
    <property type="match status" value="1"/>
</dbReference>
<evidence type="ECO:0000259" key="2">
    <source>
        <dbReference type="Pfam" id="PF03009"/>
    </source>
</evidence>
<dbReference type="Proteomes" id="UP000825679">
    <property type="component" value="Chromosome"/>
</dbReference>
<dbReference type="EMBL" id="CP081150">
    <property type="protein sequence ID" value="QZA77464.1"/>
    <property type="molecule type" value="Genomic_DNA"/>
</dbReference>
<dbReference type="Pfam" id="PF13449">
    <property type="entry name" value="Phytase-like"/>
    <property type="match status" value="2"/>
</dbReference>
<evidence type="ECO:0000259" key="3">
    <source>
        <dbReference type="Pfam" id="PF13449"/>
    </source>
</evidence>
<feature type="domain" description="GP-PDE" evidence="2">
    <location>
        <begin position="269"/>
        <end position="331"/>
    </location>
</feature>
<keyword evidence="5" id="KW-1185">Reference proteome</keyword>
<feature type="domain" description="Phytase-like" evidence="3">
    <location>
        <begin position="638"/>
        <end position="802"/>
    </location>
</feature>
<feature type="chain" id="PRO_5045581122" evidence="1">
    <location>
        <begin position="22"/>
        <end position="833"/>
    </location>
</feature>
<name>A0ABX8Z982_9NEIS</name>